<feature type="binding site" evidence="12">
    <location>
        <begin position="31"/>
        <end position="38"/>
    </location>
    <ligand>
        <name>ATP</name>
        <dbReference type="ChEBI" id="CHEBI:30616"/>
    </ligand>
</feature>
<evidence type="ECO:0000256" key="11">
    <source>
        <dbReference type="ARBA" id="ARBA00057735"/>
    </source>
</evidence>
<dbReference type="InterPro" id="IPR027417">
    <property type="entry name" value="P-loop_NTPase"/>
</dbReference>
<evidence type="ECO:0000313" key="16">
    <source>
        <dbReference type="Proteomes" id="UP000199075"/>
    </source>
</evidence>
<evidence type="ECO:0000313" key="15">
    <source>
        <dbReference type="EMBL" id="SDO77244.1"/>
    </source>
</evidence>
<keyword evidence="7 12" id="KW-0418">Kinase</keyword>
<dbReference type="Gene3D" id="3.40.50.300">
    <property type="entry name" value="P-loop containing nucleotide triphosphate hydrolases"/>
    <property type="match status" value="1"/>
</dbReference>
<comment type="function">
    <text evidence="11 12">Phosphorylation of dTMP to form dTDP in both de novo and salvage pathways of dTTP synthesis.</text>
</comment>
<evidence type="ECO:0000256" key="7">
    <source>
        <dbReference type="ARBA" id="ARBA00022777"/>
    </source>
</evidence>
<protein>
    <recommendedName>
        <fullName evidence="3 12">Thymidylate kinase</fullName>
        <ecNumber evidence="2 12">2.7.4.9</ecNumber>
    </recommendedName>
    <alternativeName>
        <fullName evidence="9 12">dTMP kinase</fullName>
    </alternativeName>
</protein>
<evidence type="ECO:0000256" key="13">
    <source>
        <dbReference type="SAM" id="MobiDB-lite"/>
    </source>
</evidence>
<evidence type="ECO:0000259" key="14">
    <source>
        <dbReference type="Pfam" id="PF02223"/>
    </source>
</evidence>
<evidence type="ECO:0000256" key="2">
    <source>
        <dbReference type="ARBA" id="ARBA00012980"/>
    </source>
</evidence>
<dbReference type="EMBL" id="FNIV01000011">
    <property type="protein sequence ID" value="SDO77244.1"/>
    <property type="molecule type" value="Genomic_DNA"/>
</dbReference>
<dbReference type="GO" id="GO:0005524">
    <property type="term" value="F:ATP binding"/>
    <property type="evidence" value="ECO:0007669"/>
    <property type="project" value="UniProtKB-UniRule"/>
</dbReference>
<gene>
    <name evidence="12" type="primary">tmk</name>
    <name evidence="15" type="ORF">SAMN04487957_11190</name>
</gene>
<feature type="compositionally biased region" description="Polar residues" evidence="13">
    <location>
        <begin position="1"/>
        <end position="14"/>
    </location>
</feature>
<evidence type="ECO:0000256" key="3">
    <source>
        <dbReference type="ARBA" id="ARBA00017144"/>
    </source>
</evidence>
<organism evidence="15 16">
    <name type="scientific">Halomonas shengliensis</name>
    <dbReference type="NCBI Taxonomy" id="419597"/>
    <lineage>
        <taxon>Bacteria</taxon>
        <taxon>Pseudomonadati</taxon>
        <taxon>Pseudomonadota</taxon>
        <taxon>Gammaproteobacteria</taxon>
        <taxon>Oceanospirillales</taxon>
        <taxon>Halomonadaceae</taxon>
        <taxon>Halomonas</taxon>
    </lineage>
</organism>
<feature type="region of interest" description="Disordered" evidence="13">
    <location>
        <begin position="1"/>
        <end position="34"/>
    </location>
</feature>
<evidence type="ECO:0000256" key="12">
    <source>
        <dbReference type="HAMAP-Rule" id="MF_00165"/>
    </source>
</evidence>
<evidence type="ECO:0000256" key="6">
    <source>
        <dbReference type="ARBA" id="ARBA00022741"/>
    </source>
</evidence>
<keyword evidence="8 12" id="KW-0067">ATP-binding</keyword>
<dbReference type="OrthoDB" id="9774907at2"/>
<evidence type="ECO:0000256" key="9">
    <source>
        <dbReference type="ARBA" id="ARBA00029962"/>
    </source>
</evidence>
<evidence type="ECO:0000256" key="1">
    <source>
        <dbReference type="ARBA" id="ARBA00009776"/>
    </source>
</evidence>
<proteinExistence type="inferred from homology"/>
<dbReference type="EC" id="2.7.4.9" evidence="2 12"/>
<dbReference type="AlphaFoldDB" id="A0A1H0MA19"/>
<name>A0A1H0MA19_9GAMM</name>
<accession>A0A1H0MA19</accession>
<keyword evidence="5 12" id="KW-0545">Nucleotide biosynthesis</keyword>
<dbReference type="PANTHER" id="PTHR10344">
    <property type="entry name" value="THYMIDYLATE KINASE"/>
    <property type="match status" value="1"/>
</dbReference>
<dbReference type="GO" id="GO:0006235">
    <property type="term" value="P:dTTP biosynthetic process"/>
    <property type="evidence" value="ECO:0007669"/>
    <property type="project" value="UniProtKB-UniRule"/>
</dbReference>
<evidence type="ECO:0000256" key="4">
    <source>
        <dbReference type="ARBA" id="ARBA00022679"/>
    </source>
</evidence>
<dbReference type="CDD" id="cd01672">
    <property type="entry name" value="TMPK"/>
    <property type="match status" value="1"/>
</dbReference>
<dbReference type="PANTHER" id="PTHR10344:SF4">
    <property type="entry name" value="UMP-CMP KINASE 2, MITOCHONDRIAL"/>
    <property type="match status" value="1"/>
</dbReference>
<dbReference type="Pfam" id="PF02223">
    <property type="entry name" value="Thymidylate_kin"/>
    <property type="match status" value="1"/>
</dbReference>
<dbReference type="SUPFAM" id="SSF52540">
    <property type="entry name" value="P-loop containing nucleoside triphosphate hydrolases"/>
    <property type="match status" value="1"/>
</dbReference>
<keyword evidence="6 12" id="KW-0547">Nucleotide-binding</keyword>
<dbReference type="Proteomes" id="UP000199075">
    <property type="component" value="Unassembled WGS sequence"/>
</dbReference>
<comment type="similarity">
    <text evidence="1 12">Belongs to the thymidylate kinase family.</text>
</comment>
<dbReference type="HAMAP" id="MF_00165">
    <property type="entry name" value="Thymidylate_kinase"/>
    <property type="match status" value="1"/>
</dbReference>
<dbReference type="GO" id="GO:0005829">
    <property type="term" value="C:cytosol"/>
    <property type="evidence" value="ECO:0007669"/>
    <property type="project" value="TreeGrafter"/>
</dbReference>
<comment type="catalytic activity">
    <reaction evidence="10 12">
        <text>dTMP + ATP = dTDP + ADP</text>
        <dbReference type="Rhea" id="RHEA:13517"/>
        <dbReference type="ChEBI" id="CHEBI:30616"/>
        <dbReference type="ChEBI" id="CHEBI:58369"/>
        <dbReference type="ChEBI" id="CHEBI:63528"/>
        <dbReference type="ChEBI" id="CHEBI:456216"/>
        <dbReference type="EC" id="2.7.4.9"/>
    </reaction>
</comment>
<dbReference type="GO" id="GO:0006227">
    <property type="term" value="P:dUDP biosynthetic process"/>
    <property type="evidence" value="ECO:0007669"/>
    <property type="project" value="TreeGrafter"/>
</dbReference>
<dbReference type="NCBIfam" id="TIGR00041">
    <property type="entry name" value="DTMP_kinase"/>
    <property type="match status" value="1"/>
</dbReference>
<dbReference type="GO" id="GO:0006233">
    <property type="term" value="P:dTDP biosynthetic process"/>
    <property type="evidence" value="ECO:0007669"/>
    <property type="project" value="InterPro"/>
</dbReference>
<dbReference type="FunFam" id="3.40.50.300:FF:000225">
    <property type="entry name" value="Thymidylate kinase"/>
    <property type="match status" value="1"/>
</dbReference>
<dbReference type="STRING" id="419597.SAMN04487957_11190"/>
<dbReference type="InterPro" id="IPR018094">
    <property type="entry name" value="Thymidylate_kinase"/>
</dbReference>
<sequence length="237" mass="26115">MGKRTGQVSAQSARSAGDSPERRGRFITLEGGEGVGKSTNLARVVGWLEARGLEVVQTREPGGTPRAEAIRRLLLDPEEREPLDEDAELLLVFAARAQHLARVIRPALARGAWVVCDRFTDATFAYQGGGRGLDPARIAELEAFVQRGLTPDLTLLLDMPMAEAQCRLEGRLAGSGERRDRFEQERGDFFEAVRQAYLARAAKAPERIALIDAARSPEAVGRQIEEVLARRMAAWQR</sequence>
<dbReference type="InterPro" id="IPR039430">
    <property type="entry name" value="Thymidylate_kin-like_dom"/>
</dbReference>
<dbReference type="GO" id="GO:0004798">
    <property type="term" value="F:dTMP kinase activity"/>
    <property type="evidence" value="ECO:0007669"/>
    <property type="project" value="UniProtKB-UniRule"/>
</dbReference>
<evidence type="ECO:0000256" key="10">
    <source>
        <dbReference type="ARBA" id="ARBA00048743"/>
    </source>
</evidence>
<reference evidence="16" key="1">
    <citation type="submission" date="2016-10" db="EMBL/GenBank/DDBJ databases">
        <authorList>
            <person name="Varghese N."/>
            <person name="Submissions S."/>
        </authorList>
    </citation>
    <scope>NUCLEOTIDE SEQUENCE [LARGE SCALE GENOMIC DNA]</scope>
    <source>
        <strain evidence="16">CGMCC 1.6444</strain>
    </source>
</reference>
<keyword evidence="4 12" id="KW-0808">Transferase</keyword>
<keyword evidence="16" id="KW-1185">Reference proteome</keyword>
<feature type="domain" description="Thymidylate kinase-like" evidence="14">
    <location>
        <begin position="29"/>
        <end position="224"/>
    </location>
</feature>
<evidence type="ECO:0000256" key="5">
    <source>
        <dbReference type="ARBA" id="ARBA00022727"/>
    </source>
</evidence>
<evidence type="ECO:0000256" key="8">
    <source>
        <dbReference type="ARBA" id="ARBA00022840"/>
    </source>
</evidence>